<keyword evidence="3" id="KW-1185">Reference proteome</keyword>
<gene>
    <name evidence="2" type="ORF">SPARVUS_LOCUS4998134</name>
</gene>
<organism evidence="2 3">
    <name type="scientific">Staurois parvus</name>
    <dbReference type="NCBI Taxonomy" id="386267"/>
    <lineage>
        <taxon>Eukaryota</taxon>
        <taxon>Metazoa</taxon>
        <taxon>Chordata</taxon>
        <taxon>Craniata</taxon>
        <taxon>Vertebrata</taxon>
        <taxon>Euteleostomi</taxon>
        <taxon>Amphibia</taxon>
        <taxon>Batrachia</taxon>
        <taxon>Anura</taxon>
        <taxon>Neobatrachia</taxon>
        <taxon>Ranoidea</taxon>
        <taxon>Ranidae</taxon>
        <taxon>Staurois</taxon>
    </lineage>
</organism>
<proteinExistence type="predicted"/>
<accession>A0ABN9CIE5</accession>
<evidence type="ECO:0000313" key="2">
    <source>
        <dbReference type="EMBL" id="CAI9558946.1"/>
    </source>
</evidence>
<sequence length="78" mass="8801">MGDVFHFFLLGLTTQFVVPQQGVSLKSRTNTPFRAWRSGRGPKLKPKSILTHILAHNSSYAPVTLHPRVDYYADTSED</sequence>
<protein>
    <recommendedName>
        <fullName evidence="4">Secreted protein</fullName>
    </recommendedName>
</protein>
<evidence type="ECO:0000313" key="3">
    <source>
        <dbReference type="Proteomes" id="UP001162483"/>
    </source>
</evidence>
<keyword evidence="1" id="KW-0732">Signal</keyword>
<feature type="chain" id="PRO_5047318029" description="Secreted protein" evidence="1">
    <location>
        <begin position="20"/>
        <end position="78"/>
    </location>
</feature>
<evidence type="ECO:0000256" key="1">
    <source>
        <dbReference type="SAM" id="SignalP"/>
    </source>
</evidence>
<name>A0ABN9CIE5_9NEOB</name>
<evidence type="ECO:0008006" key="4">
    <source>
        <dbReference type="Google" id="ProtNLM"/>
    </source>
</evidence>
<comment type="caution">
    <text evidence="2">The sequence shown here is derived from an EMBL/GenBank/DDBJ whole genome shotgun (WGS) entry which is preliminary data.</text>
</comment>
<feature type="signal peptide" evidence="1">
    <location>
        <begin position="1"/>
        <end position="19"/>
    </location>
</feature>
<dbReference type="Proteomes" id="UP001162483">
    <property type="component" value="Unassembled WGS sequence"/>
</dbReference>
<dbReference type="EMBL" id="CATNWA010009911">
    <property type="protein sequence ID" value="CAI9558946.1"/>
    <property type="molecule type" value="Genomic_DNA"/>
</dbReference>
<reference evidence="2" key="1">
    <citation type="submission" date="2023-05" db="EMBL/GenBank/DDBJ databases">
        <authorList>
            <person name="Stuckert A."/>
        </authorList>
    </citation>
    <scope>NUCLEOTIDE SEQUENCE</scope>
</reference>